<evidence type="ECO:0000256" key="7">
    <source>
        <dbReference type="ARBA" id="ARBA00023242"/>
    </source>
</evidence>
<dbReference type="Proteomes" id="UP001217089">
    <property type="component" value="Unassembled WGS sequence"/>
</dbReference>
<dbReference type="CDD" id="cd19609">
    <property type="entry name" value="NTD_TDP-43"/>
    <property type="match status" value="1"/>
</dbReference>
<reference evidence="11 12" key="1">
    <citation type="submission" date="2022-12" db="EMBL/GenBank/DDBJ databases">
        <title>Chromosome-level genome of Tegillarca granosa.</title>
        <authorList>
            <person name="Kim J."/>
        </authorList>
    </citation>
    <scope>NUCLEOTIDE SEQUENCE [LARGE SCALE GENOMIC DNA]</scope>
    <source>
        <strain evidence="11">Teg-2019</strain>
        <tissue evidence="11">Adductor muscle</tissue>
    </source>
</reference>
<dbReference type="Pfam" id="PF00076">
    <property type="entry name" value="RRM_1"/>
    <property type="match status" value="2"/>
</dbReference>
<dbReference type="Gene3D" id="3.30.70.330">
    <property type="match status" value="2"/>
</dbReference>
<comment type="subcellular location">
    <subcellularLocation>
        <location evidence="1">Nucleus</location>
    </subcellularLocation>
</comment>
<evidence type="ECO:0000256" key="1">
    <source>
        <dbReference type="ARBA" id="ARBA00004123"/>
    </source>
</evidence>
<evidence type="ECO:0000256" key="3">
    <source>
        <dbReference type="ARBA" id="ARBA00022737"/>
    </source>
</evidence>
<evidence type="ECO:0000313" key="12">
    <source>
        <dbReference type="Proteomes" id="UP001217089"/>
    </source>
</evidence>
<gene>
    <name evidence="11" type="ORF">KUTeg_019502</name>
</gene>
<evidence type="ECO:0000259" key="10">
    <source>
        <dbReference type="PROSITE" id="PS50102"/>
    </source>
</evidence>
<feature type="domain" description="RRM" evidence="10">
    <location>
        <begin position="105"/>
        <end position="181"/>
    </location>
</feature>
<comment type="caution">
    <text evidence="11">The sequence shown here is derived from an EMBL/GenBank/DDBJ whole genome shotgun (WGS) entry which is preliminary data.</text>
</comment>
<feature type="compositionally biased region" description="Low complexity" evidence="9">
    <location>
        <begin position="380"/>
        <end position="394"/>
    </location>
</feature>
<proteinExistence type="predicted"/>
<dbReference type="PANTHER" id="PTHR48033">
    <property type="entry name" value="RNA-BINDING (RRM/RBD/RNP MOTIFS) FAMILY PROTEIN"/>
    <property type="match status" value="1"/>
</dbReference>
<organism evidence="11 12">
    <name type="scientific">Tegillarca granosa</name>
    <name type="common">Malaysian cockle</name>
    <name type="synonym">Anadara granosa</name>
    <dbReference type="NCBI Taxonomy" id="220873"/>
    <lineage>
        <taxon>Eukaryota</taxon>
        <taxon>Metazoa</taxon>
        <taxon>Spiralia</taxon>
        <taxon>Lophotrochozoa</taxon>
        <taxon>Mollusca</taxon>
        <taxon>Bivalvia</taxon>
        <taxon>Autobranchia</taxon>
        <taxon>Pteriomorphia</taxon>
        <taxon>Arcoida</taxon>
        <taxon>Arcoidea</taxon>
        <taxon>Arcidae</taxon>
        <taxon>Tegillarca</taxon>
    </lineage>
</organism>
<dbReference type="EMBL" id="JARBDR010000917">
    <property type="protein sequence ID" value="KAJ8303106.1"/>
    <property type="molecule type" value="Genomic_DNA"/>
</dbReference>
<keyword evidence="2" id="KW-0507">mRNA processing</keyword>
<keyword evidence="8" id="KW-0694">RNA-binding</keyword>
<keyword evidence="3" id="KW-0677">Repeat</keyword>
<evidence type="ECO:0000256" key="2">
    <source>
        <dbReference type="ARBA" id="ARBA00022664"/>
    </source>
</evidence>
<dbReference type="SMART" id="SM00360">
    <property type="entry name" value="RRM"/>
    <property type="match status" value="2"/>
</dbReference>
<dbReference type="PROSITE" id="PS50102">
    <property type="entry name" value="RRM"/>
    <property type="match status" value="2"/>
</dbReference>
<dbReference type="InterPro" id="IPR000504">
    <property type="entry name" value="RRM_dom"/>
</dbReference>
<keyword evidence="4" id="KW-0805">Transcription regulation</keyword>
<dbReference type="CDD" id="cd12322">
    <property type="entry name" value="RRM2_TDP43"/>
    <property type="match status" value="1"/>
</dbReference>
<feature type="domain" description="RRM" evidence="10">
    <location>
        <begin position="227"/>
        <end position="298"/>
    </location>
</feature>
<sequence>MTQYIQVAEDEREEPIEIPSEEDGTLLLTTVAAQFPGACGMKYRNPSTGNLRGIRMTDGTLYPPDGVWGHHVYIVVFPKENKRKGDDVLDNPMAKTKCLDNQRCSDLIVLGLPWKSTEEDLKRYFSQLGEIVLAQVKRDPKSGQSKGFGFIRFNDYEAQVKCMSQRHMIDGRWCDVTIPNSNDTFETKCQHIKLVADSTKLLPFPVKQCVYLKETIIPEGAQQLVSRKVFVARCTENITADDLRNYFSKYGEVVDVFIPKPFRAFAFVTFNSAEVARSLVGEDHIIKGTSVFVTTAAPKNSDKYGGGGSYNKGGQGKGSQRGWNQQQQQGAFGNALKQVHPSQDPNNIANSLGMNFFNSAVLAAAQAVLTSQGAIPPPSQAQQAPQPTQQQHQAGGDAYNRNQTYDSSRQNSGTGFFQGWGSSDANSAAGGYASWAGGQQQGGWN</sequence>
<dbReference type="SUPFAM" id="SSF54928">
    <property type="entry name" value="RNA-binding domain, RBD"/>
    <property type="match status" value="2"/>
</dbReference>
<feature type="region of interest" description="Disordered" evidence="9">
    <location>
        <begin position="303"/>
        <end position="327"/>
    </location>
</feature>
<dbReference type="PANTHER" id="PTHR48033:SF9">
    <property type="entry name" value="TAR DNA-BINDING PROTEIN 43"/>
    <property type="match status" value="1"/>
</dbReference>
<accession>A0ABQ9EF85</accession>
<evidence type="ECO:0000313" key="11">
    <source>
        <dbReference type="EMBL" id="KAJ8303106.1"/>
    </source>
</evidence>
<dbReference type="InterPro" id="IPR012677">
    <property type="entry name" value="Nucleotide-bd_a/b_plait_sf"/>
</dbReference>
<feature type="compositionally biased region" description="Gly residues" evidence="9">
    <location>
        <begin position="304"/>
        <end position="319"/>
    </location>
</feature>
<evidence type="ECO:0000256" key="6">
    <source>
        <dbReference type="ARBA" id="ARBA00023187"/>
    </source>
</evidence>
<feature type="region of interest" description="Disordered" evidence="9">
    <location>
        <begin position="374"/>
        <end position="423"/>
    </location>
</feature>
<dbReference type="InterPro" id="IPR035979">
    <property type="entry name" value="RBD_domain_sf"/>
</dbReference>
<keyword evidence="12" id="KW-1185">Reference proteome</keyword>
<dbReference type="Pfam" id="PF18694">
    <property type="entry name" value="TDP-43_N"/>
    <property type="match status" value="1"/>
</dbReference>
<keyword evidence="5" id="KW-0804">Transcription</keyword>
<evidence type="ECO:0000256" key="9">
    <source>
        <dbReference type="SAM" id="MobiDB-lite"/>
    </source>
</evidence>
<keyword evidence="6" id="KW-0508">mRNA splicing</keyword>
<evidence type="ECO:0000256" key="4">
    <source>
        <dbReference type="ARBA" id="ARBA00023015"/>
    </source>
</evidence>
<protein>
    <recommendedName>
        <fullName evidence="10">RRM domain-containing protein</fullName>
    </recommendedName>
</protein>
<dbReference type="InterPro" id="IPR041105">
    <property type="entry name" value="TDP-43_N"/>
</dbReference>
<evidence type="ECO:0000256" key="5">
    <source>
        <dbReference type="ARBA" id="ARBA00023163"/>
    </source>
</evidence>
<dbReference type="CDD" id="cd12321">
    <property type="entry name" value="RRM1_TDP43"/>
    <property type="match status" value="1"/>
</dbReference>
<evidence type="ECO:0000256" key="8">
    <source>
        <dbReference type="PROSITE-ProRule" id="PRU00176"/>
    </source>
</evidence>
<keyword evidence="7" id="KW-0539">Nucleus</keyword>
<name>A0ABQ9EF85_TEGGR</name>
<feature type="compositionally biased region" description="Polar residues" evidence="9">
    <location>
        <begin position="400"/>
        <end position="423"/>
    </location>
</feature>